<dbReference type="InterPro" id="IPR001753">
    <property type="entry name" value="Enoyl-CoA_hydra/iso"/>
</dbReference>
<dbReference type="Proteomes" id="UP001589834">
    <property type="component" value="Unassembled WGS sequence"/>
</dbReference>
<sequence>MSASELLSRRDGPVLHLQLNRPDKGNALSAALVAALAEAVEAAAQDESLCLLVLSGAGRHFCTGFDLSRLDQETDDSLLARFTRVELLLQAVHAAPFTTLALAHGRTMGAGADLFAACDERWIVDDASFAFPGAGFGLVLGTARLAGLVGATRAADWIESGRPIDADEALAGRLATRRIDAQAVDGECERLRARVSRLNPLTQRAIHTAIAAGRHPRGAAGDADDLARLVRSAARPGLRERIAAYRAAQSKN</sequence>
<dbReference type="InterPro" id="IPR029045">
    <property type="entry name" value="ClpP/crotonase-like_dom_sf"/>
</dbReference>
<dbReference type="Pfam" id="PF00378">
    <property type="entry name" value="ECH_1"/>
    <property type="match status" value="1"/>
</dbReference>
<dbReference type="PANTHER" id="PTHR42964">
    <property type="entry name" value="ENOYL-COA HYDRATASE"/>
    <property type="match status" value="1"/>
</dbReference>
<gene>
    <name evidence="2" type="ORF">ACFFGG_04115</name>
</gene>
<protein>
    <submittedName>
        <fullName evidence="2">Enoyl-CoA hydratase/isomerase family protein</fullName>
    </submittedName>
</protein>
<dbReference type="InterPro" id="IPR051683">
    <property type="entry name" value="Enoyl-CoA_Hydratase/Isomerase"/>
</dbReference>
<dbReference type="RefSeq" id="WP_377480160.1">
    <property type="nucleotide sequence ID" value="NZ_JBHLTN010000007.1"/>
</dbReference>
<keyword evidence="3" id="KW-1185">Reference proteome</keyword>
<dbReference type="CDD" id="cd06558">
    <property type="entry name" value="crotonase-like"/>
    <property type="match status" value="1"/>
</dbReference>
<comment type="caution">
    <text evidence="2">The sequence shown here is derived from an EMBL/GenBank/DDBJ whole genome shotgun (WGS) entry which is preliminary data.</text>
</comment>
<evidence type="ECO:0000256" key="1">
    <source>
        <dbReference type="ARBA" id="ARBA00005254"/>
    </source>
</evidence>
<proteinExistence type="inferred from homology"/>
<evidence type="ECO:0000313" key="2">
    <source>
        <dbReference type="EMBL" id="MFC0591735.1"/>
    </source>
</evidence>
<dbReference type="SUPFAM" id="SSF52096">
    <property type="entry name" value="ClpP/crotonase"/>
    <property type="match status" value="1"/>
</dbReference>
<accession>A0ABV6PPG4</accession>
<reference evidence="2 3" key="1">
    <citation type="submission" date="2024-09" db="EMBL/GenBank/DDBJ databases">
        <authorList>
            <person name="Sun Q."/>
            <person name="Mori K."/>
        </authorList>
    </citation>
    <scope>NUCLEOTIDE SEQUENCE [LARGE SCALE GENOMIC DNA]</scope>
    <source>
        <strain evidence="2 3">NCAIM B.02336</strain>
    </source>
</reference>
<dbReference type="EMBL" id="JBHLTN010000007">
    <property type="protein sequence ID" value="MFC0591735.1"/>
    <property type="molecule type" value="Genomic_DNA"/>
</dbReference>
<name>A0ABV6PPG4_9BURK</name>
<dbReference type="Gene3D" id="3.90.226.10">
    <property type="entry name" value="2-enoyl-CoA Hydratase, Chain A, domain 1"/>
    <property type="match status" value="1"/>
</dbReference>
<dbReference type="PANTHER" id="PTHR42964:SF1">
    <property type="entry name" value="POLYKETIDE BIOSYNTHESIS ENOYL-COA HYDRATASE PKSH-RELATED"/>
    <property type="match status" value="1"/>
</dbReference>
<organism evidence="2 3">
    <name type="scientific">Ottowia pentelensis</name>
    <dbReference type="NCBI Taxonomy" id="511108"/>
    <lineage>
        <taxon>Bacteria</taxon>
        <taxon>Pseudomonadati</taxon>
        <taxon>Pseudomonadota</taxon>
        <taxon>Betaproteobacteria</taxon>
        <taxon>Burkholderiales</taxon>
        <taxon>Comamonadaceae</taxon>
        <taxon>Ottowia</taxon>
    </lineage>
</organism>
<comment type="similarity">
    <text evidence="1">Belongs to the enoyl-CoA hydratase/isomerase family.</text>
</comment>
<evidence type="ECO:0000313" key="3">
    <source>
        <dbReference type="Proteomes" id="UP001589834"/>
    </source>
</evidence>